<evidence type="ECO:0000256" key="3">
    <source>
        <dbReference type="ARBA" id="ARBA00022475"/>
    </source>
</evidence>
<proteinExistence type="predicted"/>
<dbReference type="EMBL" id="OJIN01000230">
    <property type="protein sequence ID" value="SPD76160.1"/>
    <property type="molecule type" value="Genomic_DNA"/>
</dbReference>
<sequence length="249" mass="28153">MNLFKGISYNLRGLLIGLKTPKLLFWGLVRLLVIIIITIISATVILSFHQEIMNALWQKPGSNWVLWLWYILSWLLSFILVGISALISFLISQVLFSVLIMDYMSRITEIKITGSIKEPEKISVARLFVYLIRQEIPRAIIPVTFSLVLMIGGLTPLGPLLAIISSCMAAVFLAWDNTDLVPARRLVSFKNRLRFLRKNVLFHLGFGLLFLIPVVNILFLSFAPIGATIYHLENKNVEEIGINNSSQAQ</sequence>
<keyword evidence="7 10" id="KW-1133">Transmembrane helix</keyword>
<dbReference type="GO" id="GO:0000103">
    <property type="term" value="P:sulfate assimilation"/>
    <property type="evidence" value="ECO:0007669"/>
    <property type="project" value="TreeGrafter"/>
</dbReference>
<dbReference type="GO" id="GO:0005886">
    <property type="term" value="C:plasma membrane"/>
    <property type="evidence" value="ECO:0007669"/>
    <property type="project" value="TreeGrafter"/>
</dbReference>
<feature type="transmembrane region" description="Helical" evidence="10">
    <location>
        <begin position="23"/>
        <end position="48"/>
    </location>
</feature>
<keyword evidence="3" id="KW-1003">Cell membrane</keyword>
<evidence type="ECO:0008006" key="12">
    <source>
        <dbReference type="Google" id="ProtNLM"/>
    </source>
</evidence>
<feature type="transmembrane region" description="Helical" evidence="10">
    <location>
        <begin position="68"/>
        <end position="101"/>
    </location>
</feature>
<evidence type="ECO:0000256" key="10">
    <source>
        <dbReference type="SAM" id="Phobius"/>
    </source>
</evidence>
<feature type="transmembrane region" description="Helical" evidence="10">
    <location>
        <begin position="199"/>
        <end position="223"/>
    </location>
</feature>
<accession>A0A445N367</accession>
<protein>
    <recommendedName>
        <fullName evidence="12">CysZ protein</fullName>
    </recommendedName>
</protein>
<dbReference type="PANTHER" id="PTHR37468:SF1">
    <property type="entry name" value="SULFATE TRANSPORTER CYSZ"/>
    <property type="match status" value="1"/>
</dbReference>
<dbReference type="PANTHER" id="PTHR37468">
    <property type="entry name" value="SULFATE TRANSPORTER CYSZ"/>
    <property type="match status" value="1"/>
</dbReference>
<keyword evidence="4" id="KW-0997">Cell inner membrane</keyword>
<evidence type="ECO:0000256" key="1">
    <source>
        <dbReference type="ARBA" id="ARBA00004141"/>
    </source>
</evidence>
<evidence type="ECO:0000256" key="6">
    <source>
        <dbReference type="ARBA" id="ARBA00022692"/>
    </source>
</evidence>
<name>A0A445N367_9BACT</name>
<evidence type="ECO:0000256" key="9">
    <source>
        <dbReference type="ARBA" id="ARBA00023136"/>
    </source>
</evidence>
<dbReference type="Pfam" id="PF07264">
    <property type="entry name" value="EI24"/>
    <property type="match status" value="1"/>
</dbReference>
<reference evidence="11" key="1">
    <citation type="submission" date="2018-01" db="EMBL/GenBank/DDBJ databases">
        <authorList>
            <person name="Regsiter A."/>
            <person name="William W."/>
        </authorList>
    </citation>
    <scope>NUCLEOTIDE SEQUENCE</scope>
    <source>
        <strain evidence="11">TRIP AH-1</strain>
    </source>
</reference>
<keyword evidence="2" id="KW-0813">Transport</keyword>
<feature type="transmembrane region" description="Helical" evidence="10">
    <location>
        <begin position="160"/>
        <end position="178"/>
    </location>
</feature>
<dbReference type="InterPro" id="IPR059112">
    <property type="entry name" value="CysZ/EI24"/>
</dbReference>
<comment type="subcellular location">
    <subcellularLocation>
        <location evidence="1">Membrane</location>
        <topology evidence="1">Multi-pass membrane protein</topology>
    </subcellularLocation>
</comment>
<dbReference type="GO" id="GO:0009675">
    <property type="term" value="F:high-affinity sulfate:proton symporter activity"/>
    <property type="evidence" value="ECO:0007669"/>
    <property type="project" value="TreeGrafter"/>
</dbReference>
<dbReference type="InterPro" id="IPR050480">
    <property type="entry name" value="CysZ-like"/>
</dbReference>
<dbReference type="GO" id="GO:0019344">
    <property type="term" value="P:cysteine biosynthetic process"/>
    <property type="evidence" value="ECO:0007669"/>
    <property type="project" value="TreeGrafter"/>
</dbReference>
<keyword evidence="8" id="KW-0764">Sulfate transport</keyword>
<dbReference type="AlphaFoldDB" id="A0A445N367"/>
<evidence type="ECO:0000256" key="4">
    <source>
        <dbReference type="ARBA" id="ARBA00022519"/>
    </source>
</evidence>
<evidence type="ECO:0000313" key="11">
    <source>
        <dbReference type="EMBL" id="SPD76160.1"/>
    </source>
</evidence>
<keyword evidence="9 10" id="KW-0472">Membrane</keyword>
<evidence type="ECO:0000256" key="7">
    <source>
        <dbReference type="ARBA" id="ARBA00022989"/>
    </source>
</evidence>
<gene>
    <name evidence="11" type="ORF">PITCH_A840046</name>
</gene>
<evidence type="ECO:0000256" key="2">
    <source>
        <dbReference type="ARBA" id="ARBA00022448"/>
    </source>
</evidence>
<keyword evidence="6 10" id="KW-0812">Transmembrane</keyword>
<keyword evidence="5" id="KW-0028">Amino-acid biosynthesis</keyword>
<evidence type="ECO:0000256" key="5">
    <source>
        <dbReference type="ARBA" id="ARBA00022605"/>
    </source>
</evidence>
<organism evidence="11">
    <name type="scientific">uncultured Desulfobacterium sp</name>
    <dbReference type="NCBI Taxonomy" id="201089"/>
    <lineage>
        <taxon>Bacteria</taxon>
        <taxon>Pseudomonadati</taxon>
        <taxon>Thermodesulfobacteriota</taxon>
        <taxon>Desulfobacteria</taxon>
        <taxon>Desulfobacterales</taxon>
        <taxon>Desulfobacteriaceae</taxon>
        <taxon>Desulfobacterium</taxon>
        <taxon>environmental samples</taxon>
    </lineage>
</organism>
<evidence type="ECO:0000256" key="8">
    <source>
        <dbReference type="ARBA" id="ARBA00023032"/>
    </source>
</evidence>